<evidence type="ECO:0008006" key="3">
    <source>
        <dbReference type="Google" id="ProtNLM"/>
    </source>
</evidence>
<organism evidence="1 2">
    <name type="scientific">Smittium megazygosporum</name>
    <dbReference type="NCBI Taxonomy" id="133381"/>
    <lineage>
        <taxon>Eukaryota</taxon>
        <taxon>Fungi</taxon>
        <taxon>Fungi incertae sedis</taxon>
        <taxon>Zoopagomycota</taxon>
        <taxon>Kickxellomycotina</taxon>
        <taxon>Harpellomycetes</taxon>
        <taxon>Harpellales</taxon>
        <taxon>Legeriomycetaceae</taxon>
        <taxon>Smittium</taxon>
    </lineage>
</organism>
<dbReference type="InterPro" id="IPR029070">
    <property type="entry name" value="Chitinase_insertion_sf"/>
</dbReference>
<dbReference type="Proteomes" id="UP000245609">
    <property type="component" value="Unassembled WGS sequence"/>
</dbReference>
<name>A0A2T9ZCS0_9FUNG</name>
<accession>A0A2T9ZCS0</accession>
<comment type="caution">
    <text evidence="1">The sequence shown here is derived from an EMBL/GenBank/DDBJ whole genome shotgun (WGS) entry which is preliminary data.</text>
</comment>
<sequence length="279" mass="32222">MDNLSLGVLETSREIGTVKESLFFGDLGYYIYSSIGDELQSIKELLETIKKKDPTKKTSLFIQAYLDTFEKLNLANISNSTDKIFIYPNKNNLKNISDIIFPLSLSPDHKGGFLGIIDKAIEDGVPPEKLFLRVPIDFKYFNLTKAQDGPSGELSVDKNILSSYNLTKGEYIHIPGSDVDEAMYDKGMKVFYDQANHIPFRYDEFNKSILIYYDDTTVRYIMDRIGRKNLGGILFYNYKSSDIYQKRTIYKFVKQKHETCIKKRTEAEKEIEFIDVKHL</sequence>
<dbReference type="AlphaFoldDB" id="A0A2T9ZCS0"/>
<dbReference type="EMBL" id="MBFS01000485">
    <property type="protein sequence ID" value="PVV02389.1"/>
    <property type="molecule type" value="Genomic_DNA"/>
</dbReference>
<dbReference type="OrthoDB" id="7734838at2759"/>
<proteinExistence type="predicted"/>
<evidence type="ECO:0000313" key="1">
    <source>
        <dbReference type="EMBL" id="PVV02389.1"/>
    </source>
</evidence>
<keyword evidence="2" id="KW-1185">Reference proteome</keyword>
<evidence type="ECO:0000313" key="2">
    <source>
        <dbReference type="Proteomes" id="UP000245609"/>
    </source>
</evidence>
<dbReference type="InterPro" id="IPR017853">
    <property type="entry name" value="GH"/>
</dbReference>
<reference evidence="1 2" key="1">
    <citation type="journal article" date="2018" name="MBio">
        <title>Comparative Genomics Reveals the Core Gene Toolbox for the Fungus-Insect Symbiosis.</title>
        <authorList>
            <person name="Wang Y."/>
            <person name="Stata M."/>
            <person name="Wang W."/>
            <person name="Stajich J.E."/>
            <person name="White M.M."/>
            <person name="Moncalvo J.M."/>
        </authorList>
    </citation>
    <scope>NUCLEOTIDE SEQUENCE [LARGE SCALE GENOMIC DNA]</scope>
    <source>
        <strain evidence="1 2">SC-DP-2</strain>
    </source>
</reference>
<protein>
    <recommendedName>
        <fullName evidence="3">Chitinase</fullName>
    </recommendedName>
</protein>
<dbReference type="SUPFAM" id="SSF51445">
    <property type="entry name" value="(Trans)glycosidases"/>
    <property type="match status" value="1"/>
</dbReference>
<gene>
    <name evidence="1" type="ORF">BB560_003161</name>
</gene>
<dbReference type="Gene3D" id="3.10.50.10">
    <property type="match status" value="1"/>
</dbReference>
<dbReference type="Gene3D" id="3.20.20.80">
    <property type="entry name" value="Glycosidases"/>
    <property type="match status" value="1"/>
</dbReference>